<dbReference type="FunFam" id="1.25.40.90:FF:000038">
    <property type="entry name" value="TOM1-like protein 2"/>
    <property type="match status" value="1"/>
</dbReference>
<dbReference type="PROSITE" id="PS50909">
    <property type="entry name" value="GAT"/>
    <property type="match status" value="1"/>
</dbReference>
<dbReference type="SUPFAM" id="SSF48464">
    <property type="entry name" value="ENTH/VHS domain"/>
    <property type="match status" value="1"/>
</dbReference>
<comment type="similarity">
    <text evidence="2">Belongs to the TOM1 family.</text>
</comment>
<keyword evidence="3" id="KW-0813">Transport</keyword>
<dbReference type="GO" id="GO:0005737">
    <property type="term" value="C:cytoplasm"/>
    <property type="evidence" value="ECO:0007669"/>
    <property type="project" value="UniProtKB-ARBA"/>
</dbReference>
<feature type="compositionally biased region" description="Basic and acidic residues" evidence="7">
    <location>
        <begin position="409"/>
        <end position="422"/>
    </location>
</feature>
<dbReference type="GO" id="GO:0043130">
    <property type="term" value="F:ubiquitin binding"/>
    <property type="evidence" value="ECO:0007669"/>
    <property type="project" value="InterPro"/>
</dbReference>
<evidence type="ECO:0000313" key="11">
    <source>
        <dbReference type="Proteomes" id="UP000623129"/>
    </source>
</evidence>
<feature type="region of interest" description="Disordered" evidence="7">
    <location>
        <begin position="339"/>
        <end position="422"/>
    </location>
</feature>
<dbReference type="EMBL" id="SWLB01000026">
    <property type="protein sequence ID" value="KAF3321535.1"/>
    <property type="molecule type" value="Genomic_DNA"/>
</dbReference>
<name>A0A833Q914_9POAL</name>
<dbReference type="Pfam" id="PF03127">
    <property type="entry name" value="GAT"/>
    <property type="match status" value="1"/>
</dbReference>
<feature type="domain" description="VHS" evidence="8">
    <location>
        <begin position="76"/>
        <end position="204"/>
    </location>
</feature>
<dbReference type="Proteomes" id="UP000623129">
    <property type="component" value="Unassembled WGS sequence"/>
</dbReference>
<dbReference type="Gene3D" id="1.20.58.160">
    <property type="match status" value="1"/>
</dbReference>
<dbReference type="InterPro" id="IPR038425">
    <property type="entry name" value="GAT_sf"/>
</dbReference>
<keyword evidence="4" id="KW-0597">Phosphoprotein</keyword>
<evidence type="ECO:0000256" key="1">
    <source>
        <dbReference type="ARBA" id="ARBA00004170"/>
    </source>
</evidence>
<dbReference type="GO" id="GO:0016020">
    <property type="term" value="C:membrane"/>
    <property type="evidence" value="ECO:0007669"/>
    <property type="project" value="UniProtKB-SubCell"/>
</dbReference>
<evidence type="ECO:0000256" key="5">
    <source>
        <dbReference type="ARBA" id="ARBA00022927"/>
    </source>
</evidence>
<proteinExistence type="inferred from homology"/>
<sequence>MFPNSKYQSLSGSDNMSQNSNMSDNLMEKVTALGERLKITGTEVSRKVSAGMSSMSFKMKELFQGQHPAEKIVEEATSEAMDGPDWSANLEICDMMNSGNGSSVEFIHGIKKRIMVKHPMVQYLALVLLETCVKNCEKAFSEVAAERVLDEMVRLIDDPQTVVNNRNKALTMIEAWGEFGDELRYLPVYEETYKSLKSRGIRFPGRDDESLAPIFTPPRSVAETAMQSHAGSEFPPQQVYGEMPPSELRTFTAQQIKEAFDVAHNSVELLSTVLSSSPTQDALQDDLTATLVHQCHQSQFTVQRIIETAENDESVLFEALNINDELQKAISRYEELKKPHGIHQEPEPPMIPVAAEPEESPRATKEESLVRKPAGSRGRSGGDEDIMDDLDEMIFGKKNGTSGSGTNEGEGKKKADDDLIRF</sequence>
<dbReference type="PROSITE" id="PS50179">
    <property type="entry name" value="VHS"/>
    <property type="match status" value="1"/>
</dbReference>
<feature type="compositionally biased region" description="Low complexity" evidence="7">
    <location>
        <begin position="13"/>
        <end position="22"/>
    </location>
</feature>
<evidence type="ECO:0000259" key="8">
    <source>
        <dbReference type="PROSITE" id="PS50179"/>
    </source>
</evidence>
<feature type="domain" description="GAT" evidence="9">
    <location>
        <begin position="251"/>
        <end position="338"/>
    </location>
</feature>
<evidence type="ECO:0000256" key="7">
    <source>
        <dbReference type="SAM" id="MobiDB-lite"/>
    </source>
</evidence>
<dbReference type="OrthoDB" id="2018246at2759"/>
<accession>A0A833Q914</accession>
<evidence type="ECO:0000256" key="3">
    <source>
        <dbReference type="ARBA" id="ARBA00022448"/>
    </source>
</evidence>
<comment type="caution">
    <text evidence="10">The sequence shown here is derived from an EMBL/GenBank/DDBJ whole genome shotgun (WGS) entry which is preliminary data.</text>
</comment>
<dbReference type="GO" id="GO:0043328">
    <property type="term" value="P:protein transport to vacuole involved in ubiquitin-dependent protein catabolic process via the multivesicular body sorting pathway"/>
    <property type="evidence" value="ECO:0007669"/>
    <property type="project" value="InterPro"/>
</dbReference>
<feature type="compositionally biased region" description="Polar residues" evidence="7">
    <location>
        <begin position="1"/>
        <end position="12"/>
    </location>
</feature>
<gene>
    <name evidence="10" type="ORF">FCM35_KLT13751</name>
</gene>
<dbReference type="InterPro" id="IPR044836">
    <property type="entry name" value="TOL_plant"/>
</dbReference>
<dbReference type="CDD" id="cd03561">
    <property type="entry name" value="VHS"/>
    <property type="match status" value="1"/>
</dbReference>
<dbReference type="GO" id="GO:0035091">
    <property type="term" value="F:phosphatidylinositol binding"/>
    <property type="evidence" value="ECO:0007669"/>
    <property type="project" value="InterPro"/>
</dbReference>
<organism evidence="10 11">
    <name type="scientific">Carex littledalei</name>
    <dbReference type="NCBI Taxonomy" id="544730"/>
    <lineage>
        <taxon>Eukaryota</taxon>
        <taxon>Viridiplantae</taxon>
        <taxon>Streptophyta</taxon>
        <taxon>Embryophyta</taxon>
        <taxon>Tracheophyta</taxon>
        <taxon>Spermatophyta</taxon>
        <taxon>Magnoliopsida</taxon>
        <taxon>Liliopsida</taxon>
        <taxon>Poales</taxon>
        <taxon>Cyperaceae</taxon>
        <taxon>Cyperoideae</taxon>
        <taxon>Cariceae</taxon>
        <taxon>Carex</taxon>
        <taxon>Carex subgen. Euthyceras</taxon>
    </lineage>
</organism>
<feature type="compositionally biased region" description="Acidic residues" evidence="7">
    <location>
        <begin position="383"/>
        <end position="392"/>
    </location>
</feature>
<dbReference type="InterPro" id="IPR008942">
    <property type="entry name" value="ENTH_VHS"/>
</dbReference>
<dbReference type="SUPFAM" id="SSF89009">
    <property type="entry name" value="GAT-like domain"/>
    <property type="match status" value="1"/>
</dbReference>
<evidence type="ECO:0000256" key="4">
    <source>
        <dbReference type="ARBA" id="ARBA00022553"/>
    </source>
</evidence>
<keyword evidence="6" id="KW-0472">Membrane</keyword>
<evidence type="ECO:0000256" key="6">
    <source>
        <dbReference type="ARBA" id="ARBA00023136"/>
    </source>
</evidence>
<dbReference type="SMART" id="SM00288">
    <property type="entry name" value="VHS"/>
    <property type="match status" value="1"/>
</dbReference>
<dbReference type="AlphaFoldDB" id="A0A833Q914"/>
<keyword evidence="5" id="KW-0653">Protein transport</keyword>
<dbReference type="PANTHER" id="PTHR46646">
    <property type="entry name" value="TOM1-LIKE PROTEIN 1"/>
    <property type="match status" value="1"/>
</dbReference>
<dbReference type="Pfam" id="PF00790">
    <property type="entry name" value="VHS"/>
    <property type="match status" value="1"/>
</dbReference>
<evidence type="ECO:0000313" key="10">
    <source>
        <dbReference type="EMBL" id="KAF3321535.1"/>
    </source>
</evidence>
<dbReference type="InterPro" id="IPR004152">
    <property type="entry name" value="GAT_dom"/>
</dbReference>
<protein>
    <submittedName>
        <fullName evidence="10">TOM1-like protein 2</fullName>
    </submittedName>
</protein>
<evidence type="ECO:0000256" key="2">
    <source>
        <dbReference type="ARBA" id="ARBA00007708"/>
    </source>
</evidence>
<feature type="compositionally biased region" description="Basic and acidic residues" evidence="7">
    <location>
        <begin position="359"/>
        <end position="370"/>
    </location>
</feature>
<reference evidence="10" key="1">
    <citation type="submission" date="2020-01" db="EMBL/GenBank/DDBJ databases">
        <title>Genome sequence of Kobresia littledalei, the first chromosome-level genome in the family Cyperaceae.</title>
        <authorList>
            <person name="Qu G."/>
        </authorList>
    </citation>
    <scope>NUCLEOTIDE SEQUENCE</scope>
    <source>
        <strain evidence="10">C.B.Clarke</strain>
        <tissue evidence="10">Leaf</tissue>
    </source>
</reference>
<dbReference type="PANTHER" id="PTHR46646:SF1">
    <property type="entry name" value="TOM1-LIKE PROTEIN 1"/>
    <property type="match status" value="1"/>
</dbReference>
<dbReference type="CDD" id="cd14231">
    <property type="entry name" value="GAT_GGA-like_plant"/>
    <property type="match status" value="1"/>
</dbReference>
<keyword evidence="11" id="KW-1185">Reference proteome</keyword>
<feature type="region of interest" description="Disordered" evidence="7">
    <location>
        <begin position="1"/>
        <end position="22"/>
    </location>
</feature>
<comment type="subcellular location">
    <subcellularLocation>
        <location evidence="1">Membrane</location>
        <topology evidence="1">Peripheral membrane protein</topology>
    </subcellularLocation>
</comment>
<dbReference type="InterPro" id="IPR002014">
    <property type="entry name" value="VHS_dom"/>
</dbReference>
<evidence type="ECO:0000259" key="9">
    <source>
        <dbReference type="PROSITE" id="PS50909"/>
    </source>
</evidence>
<dbReference type="Gene3D" id="1.25.40.90">
    <property type="match status" value="1"/>
</dbReference>